<dbReference type="PANTHER" id="PTHR19302:SF27">
    <property type="entry name" value="GAMMA-TUBULIN COMPLEX COMPONENT 4"/>
    <property type="match status" value="1"/>
</dbReference>
<dbReference type="Pfam" id="PF04130">
    <property type="entry name" value="GCP_C_terminal"/>
    <property type="match status" value="1"/>
</dbReference>
<dbReference type="InterPro" id="IPR007259">
    <property type="entry name" value="GCP"/>
</dbReference>
<dbReference type="GO" id="GO:0051011">
    <property type="term" value="F:microtubule minus-end binding"/>
    <property type="evidence" value="ECO:0007669"/>
    <property type="project" value="TreeGrafter"/>
</dbReference>
<dbReference type="Pfam" id="PF17681">
    <property type="entry name" value="GCP_N_terminal"/>
    <property type="match status" value="1"/>
</dbReference>
<evidence type="ECO:0000256" key="4">
    <source>
        <dbReference type="ARBA" id="ARBA00022701"/>
    </source>
</evidence>
<evidence type="ECO:0000313" key="9">
    <source>
        <dbReference type="EMBL" id="ORZ06248.1"/>
    </source>
</evidence>
<feature type="domain" description="Gamma tubulin complex component C-terminal" evidence="7">
    <location>
        <begin position="347"/>
        <end position="652"/>
    </location>
</feature>
<keyword evidence="10" id="KW-1185">Reference proteome</keyword>
<accession>A0A1X2HZV5</accession>
<dbReference type="AlphaFoldDB" id="A0A1X2HZV5"/>
<evidence type="ECO:0000259" key="7">
    <source>
        <dbReference type="Pfam" id="PF04130"/>
    </source>
</evidence>
<dbReference type="GO" id="GO:0000922">
    <property type="term" value="C:spindle pole"/>
    <property type="evidence" value="ECO:0007669"/>
    <property type="project" value="InterPro"/>
</dbReference>
<evidence type="ECO:0000256" key="5">
    <source>
        <dbReference type="ARBA" id="ARBA00023212"/>
    </source>
</evidence>
<comment type="caution">
    <text evidence="9">The sequence shown here is derived from an EMBL/GenBank/DDBJ whole genome shotgun (WGS) entry which is preliminary data.</text>
</comment>
<comment type="similarity">
    <text evidence="2 6">Belongs to the TUBGCP family.</text>
</comment>
<dbReference type="GO" id="GO:0005816">
    <property type="term" value="C:spindle pole body"/>
    <property type="evidence" value="ECO:0007669"/>
    <property type="project" value="UniProtKB-ARBA"/>
</dbReference>
<evidence type="ECO:0000256" key="6">
    <source>
        <dbReference type="RuleBase" id="RU363050"/>
    </source>
</evidence>
<organism evidence="9 10">
    <name type="scientific">Absidia repens</name>
    <dbReference type="NCBI Taxonomy" id="90262"/>
    <lineage>
        <taxon>Eukaryota</taxon>
        <taxon>Fungi</taxon>
        <taxon>Fungi incertae sedis</taxon>
        <taxon>Mucoromycota</taxon>
        <taxon>Mucoromycotina</taxon>
        <taxon>Mucoromycetes</taxon>
        <taxon>Mucorales</taxon>
        <taxon>Cunninghamellaceae</taxon>
        <taxon>Absidia</taxon>
    </lineage>
</organism>
<keyword evidence="3 6" id="KW-0963">Cytoplasm</keyword>
<dbReference type="InterPro" id="IPR041470">
    <property type="entry name" value="GCP_N"/>
</dbReference>
<keyword evidence="5 6" id="KW-0206">Cytoskeleton</keyword>
<evidence type="ECO:0000256" key="3">
    <source>
        <dbReference type="ARBA" id="ARBA00022490"/>
    </source>
</evidence>
<dbReference type="GO" id="GO:0005874">
    <property type="term" value="C:microtubule"/>
    <property type="evidence" value="ECO:0007669"/>
    <property type="project" value="UniProtKB-KW"/>
</dbReference>
<dbReference type="InterPro" id="IPR042241">
    <property type="entry name" value="GCP_C_sf"/>
</dbReference>
<gene>
    <name evidence="9" type="ORF">BCR42DRAFT_456519</name>
</gene>
<dbReference type="OrthoDB" id="1608002at2759"/>
<dbReference type="GO" id="GO:0000278">
    <property type="term" value="P:mitotic cell cycle"/>
    <property type="evidence" value="ECO:0007669"/>
    <property type="project" value="TreeGrafter"/>
</dbReference>
<evidence type="ECO:0000313" key="10">
    <source>
        <dbReference type="Proteomes" id="UP000193560"/>
    </source>
</evidence>
<dbReference type="GO" id="GO:0051321">
    <property type="term" value="P:meiotic cell cycle"/>
    <property type="evidence" value="ECO:0007669"/>
    <property type="project" value="TreeGrafter"/>
</dbReference>
<dbReference type="EMBL" id="MCGE01000040">
    <property type="protein sequence ID" value="ORZ06248.1"/>
    <property type="molecule type" value="Genomic_DNA"/>
</dbReference>
<dbReference type="InterPro" id="IPR040457">
    <property type="entry name" value="GCP_C"/>
</dbReference>
<dbReference type="GO" id="GO:0051225">
    <property type="term" value="P:spindle assembly"/>
    <property type="evidence" value="ECO:0007669"/>
    <property type="project" value="TreeGrafter"/>
</dbReference>
<evidence type="ECO:0000259" key="8">
    <source>
        <dbReference type="Pfam" id="PF17681"/>
    </source>
</evidence>
<name>A0A1X2HZV5_9FUNG</name>
<dbReference type="GO" id="GO:0000930">
    <property type="term" value="C:gamma-tubulin complex"/>
    <property type="evidence" value="ECO:0007669"/>
    <property type="project" value="TreeGrafter"/>
</dbReference>
<reference evidence="9 10" key="1">
    <citation type="submission" date="2016-07" db="EMBL/GenBank/DDBJ databases">
        <title>Pervasive Adenine N6-methylation of Active Genes in Fungi.</title>
        <authorList>
            <consortium name="DOE Joint Genome Institute"/>
            <person name="Mondo S.J."/>
            <person name="Dannebaum R.O."/>
            <person name="Kuo R.C."/>
            <person name="Labutti K."/>
            <person name="Haridas S."/>
            <person name="Kuo A."/>
            <person name="Salamov A."/>
            <person name="Ahrendt S.R."/>
            <person name="Lipzen A."/>
            <person name="Sullivan W."/>
            <person name="Andreopoulos W.B."/>
            <person name="Clum A."/>
            <person name="Lindquist E."/>
            <person name="Daum C."/>
            <person name="Ramamoorthy G.K."/>
            <person name="Gryganskyi A."/>
            <person name="Culley D."/>
            <person name="Magnuson J.K."/>
            <person name="James T.Y."/>
            <person name="O'Malley M.A."/>
            <person name="Stajich J.E."/>
            <person name="Spatafora J.W."/>
            <person name="Visel A."/>
            <person name="Grigoriev I.V."/>
        </authorList>
    </citation>
    <scope>NUCLEOTIDE SEQUENCE [LARGE SCALE GENOMIC DNA]</scope>
    <source>
        <strain evidence="9 10">NRRL 1336</strain>
    </source>
</reference>
<dbReference type="Proteomes" id="UP000193560">
    <property type="component" value="Unassembled WGS sequence"/>
</dbReference>
<evidence type="ECO:0000256" key="1">
    <source>
        <dbReference type="ARBA" id="ARBA00004267"/>
    </source>
</evidence>
<feature type="domain" description="Gamma tubulin complex component protein N-terminal" evidence="8">
    <location>
        <begin position="2"/>
        <end position="337"/>
    </location>
</feature>
<dbReference type="PANTHER" id="PTHR19302">
    <property type="entry name" value="GAMMA TUBULIN COMPLEX PROTEIN"/>
    <property type="match status" value="1"/>
</dbReference>
<protein>
    <recommendedName>
        <fullName evidence="6">Spindle pole body component</fullName>
    </recommendedName>
</protein>
<dbReference type="STRING" id="90262.A0A1X2HZV5"/>
<keyword evidence="4 6" id="KW-0493">Microtubule</keyword>
<dbReference type="GO" id="GO:0043015">
    <property type="term" value="F:gamma-tubulin binding"/>
    <property type="evidence" value="ECO:0007669"/>
    <property type="project" value="InterPro"/>
</dbReference>
<dbReference type="GO" id="GO:0007020">
    <property type="term" value="P:microtubule nucleation"/>
    <property type="evidence" value="ECO:0007669"/>
    <property type="project" value="InterPro"/>
</dbReference>
<comment type="subcellular location">
    <subcellularLocation>
        <location evidence="1 6">Cytoplasm</location>
        <location evidence="1 6">Cytoskeleton</location>
        <location evidence="1 6">Microtubule organizing center</location>
    </subcellularLocation>
</comment>
<dbReference type="Gene3D" id="1.20.120.1900">
    <property type="entry name" value="Gamma-tubulin complex, C-terminal domain"/>
    <property type="match status" value="1"/>
</dbReference>
<dbReference type="GO" id="GO:0031122">
    <property type="term" value="P:cytoplasmic microtubule organization"/>
    <property type="evidence" value="ECO:0007669"/>
    <property type="project" value="TreeGrafter"/>
</dbReference>
<sequence length="666" mass="75704">MLHELLFVLSGYPGDVFMPMPSDTPPYNTFAIANNMTGLLHPTERDALNRLGHLGWIYHQLDTYMTATLTTSISNDSNNNNSSSSVYHRAYATCLGTVLADYRAVLMDMETRLVTKQDHVGSTVPLSLITSTLSRWALLLPSLHRLTLQIQTVPADKVLDLLIAQSKTGIPELHQAITTMVRHLHTLFYRQVTAWIMYGQLPTTHGFFIDTDTTTTTNSSSRKNTQWHRHYRLCLSRFPSHLPATMADSIFYIGKVMATLTKQHQLVIPSEMKQHHLTLLRTLMGYHASNDHSNDDSNDDDNDDDASLSLTHHTRHAAAIIHQIRRSTTSWLFSHVFQHQHTLTTYFASFRDVFLLGDGELWMQWLDLIQSRSTTRTNQIMMLGTTTTTKQQPREWMAMLVNASIGTVSEDRLDGYTFASSSGKASPFLSLLHNHHHNNDDDDDDDDASSSMFKCLTYTLQWPIDLFLDTSDIQRYADLWAMLMAVKKVQLALTHTTSGGDQRAVWRLRSHMLFWIDTLWSHVQGHVVSRHYDQLVMACSDTTVDFDQVQTAHQKYLDELMRGCLMTVAGPLAALLHTCLMFCHAAAAAAAAGGDGDDDDDDDVMDWWSPLEEAFVHDTDYLFGLLSNQHQEMKLSGHLNELLMRLDYNQWYSTQRYQHIPDLPAI</sequence>
<evidence type="ECO:0000256" key="2">
    <source>
        <dbReference type="ARBA" id="ARBA00010337"/>
    </source>
</evidence>
<proteinExistence type="inferred from homology"/>